<reference evidence="2" key="1">
    <citation type="submission" date="2019-08" db="EMBL/GenBank/DDBJ databases">
        <title>The genome of the North American firefly Photinus pyralis.</title>
        <authorList>
            <consortium name="Photinus pyralis genome working group"/>
            <person name="Fallon T.R."/>
            <person name="Sander Lower S.E."/>
            <person name="Weng J.-K."/>
        </authorList>
    </citation>
    <scope>NUCLEOTIDE SEQUENCE</scope>
    <source>
        <strain evidence="2">TRF0915ILg1</strain>
        <tissue evidence="2">Whole body</tissue>
    </source>
</reference>
<feature type="coiled-coil region" evidence="1">
    <location>
        <begin position="90"/>
        <end position="117"/>
    </location>
</feature>
<evidence type="ECO:0000313" key="3">
    <source>
        <dbReference type="Proteomes" id="UP000801492"/>
    </source>
</evidence>
<gene>
    <name evidence="2" type="ORF">ILUMI_11748</name>
</gene>
<dbReference type="AlphaFoldDB" id="A0A8K0D1K8"/>
<dbReference type="OrthoDB" id="6627400at2759"/>
<dbReference type="Proteomes" id="UP000801492">
    <property type="component" value="Unassembled WGS sequence"/>
</dbReference>
<name>A0A8K0D1K8_IGNLU</name>
<dbReference type="EMBL" id="VTPC01006985">
    <property type="protein sequence ID" value="KAF2894427.1"/>
    <property type="molecule type" value="Genomic_DNA"/>
</dbReference>
<comment type="caution">
    <text evidence="2">The sequence shown here is derived from an EMBL/GenBank/DDBJ whole genome shotgun (WGS) entry which is preliminary data.</text>
</comment>
<feature type="non-terminal residue" evidence="2">
    <location>
        <position position="283"/>
    </location>
</feature>
<proteinExistence type="predicted"/>
<accession>A0A8K0D1K8</accession>
<evidence type="ECO:0000256" key="1">
    <source>
        <dbReference type="SAM" id="Coils"/>
    </source>
</evidence>
<sequence>MLLSPFGDLNKFENCFHPDIGLVIVPDCGFGVPSPQQGRLSGAVLSFGFGSSAAEWIDLESDLREQEIAAQRTECLECHRKVTKSSGILSQRDNRALKEYRKNYKSAKKELLQIKNKSKRAHWNDMEKEEIIKAETDEIFRGINLFTREELQVTAESMRNGTAPGPDGILPGAIKEEAREQEVWLLGVMNKLLEIQKFPKTEKSQRLKKRAREQSVASWQQRWPKNVVKTQWTKQLTPDIREWYGCKHRKTDYWLTQAIHKMIRDIMQTKEQEDRQRQERPRQ</sequence>
<protein>
    <submittedName>
        <fullName evidence="2">Uncharacterized protein</fullName>
    </submittedName>
</protein>
<keyword evidence="1" id="KW-0175">Coiled coil</keyword>
<keyword evidence="3" id="KW-1185">Reference proteome</keyword>
<organism evidence="2 3">
    <name type="scientific">Ignelater luminosus</name>
    <name type="common">Cucubano</name>
    <name type="synonym">Pyrophorus luminosus</name>
    <dbReference type="NCBI Taxonomy" id="2038154"/>
    <lineage>
        <taxon>Eukaryota</taxon>
        <taxon>Metazoa</taxon>
        <taxon>Ecdysozoa</taxon>
        <taxon>Arthropoda</taxon>
        <taxon>Hexapoda</taxon>
        <taxon>Insecta</taxon>
        <taxon>Pterygota</taxon>
        <taxon>Neoptera</taxon>
        <taxon>Endopterygota</taxon>
        <taxon>Coleoptera</taxon>
        <taxon>Polyphaga</taxon>
        <taxon>Elateriformia</taxon>
        <taxon>Elateroidea</taxon>
        <taxon>Elateridae</taxon>
        <taxon>Agrypninae</taxon>
        <taxon>Pyrophorini</taxon>
        <taxon>Ignelater</taxon>
    </lineage>
</organism>
<evidence type="ECO:0000313" key="2">
    <source>
        <dbReference type="EMBL" id="KAF2894427.1"/>
    </source>
</evidence>